<keyword evidence="5" id="KW-0809">Transit peptide</keyword>
<organism evidence="8 9">
    <name type="scientific">Saccharospirillum salsuginis</name>
    <dbReference type="NCBI Taxonomy" id="418750"/>
    <lineage>
        <taxon>Bacteria</taxon>
        <taxon>Pseudomonadati</taxon>
        <taxon>Pseudomonadota</taxon>
        <taxon>Gammaproteobacteria</taxon>
        <taxon>Oceanospirillales</taxon>
        <taxon>Saccharospirillaceae</taxon>
        <taxon>Saccharospirillum</taxon>
    </lineage>
</organism>
<dbReference type="InterPro" id="IPR023753">
    <property type="entry name" value="FAD/NAD-binding_dom"/>
</dbReference>
<evidence type="ECO:0000256" key="4">
    <source>
        <dbReference type="ARBA" id="ARBA00022827"/>
    </source>
</evidence>
<dbReference type="PANTHER" id="PTHR10632:SF2">
    <property type="entry name" value="SULFIDE:QUINONE OXIDOREDUCTASE, MITOCHONDRIAL"/>
    <property type="match status" value="1"/>
</dbReference>
<dbReference type="PANTHER" id="PTHR10632">
    <property type="entry name" value="SULFIDE:QUINONE OXIDOREDUCTASE"/>
    <property type="match status" value="1"/>
</dbReference>
<name>A0A918JZW6_9GAMM</name>
<dbReference type="Gene3D" id="3.50.50.60">
    <property type="entry name" value="FAD/NAD(P)-binding domain"/>
    <property type="match status" value="2"/>
</dbReference>
<evidence type="ECO:0000259" key="7">
    <source>
        <dbReference type="Pfam" id="PF07992"/>
    </source>
</evidence>
<evidence type="ECO:0000313" key="9">
    <source>
        <dbReference type="Proteomes" id="UP000626148"/>
    </source>
</evidence>
<dbReference type="InterPro" id="IPR015904">
    <property type="entry name" value="Sulphide_quinone_reductase"/>
</dbReference>
<evidence type="ECO:0000256" key="3">
    <source>
        <dbReference type="ARBA" id="ARBA00022719"/>
    </source>
</evidence>
<dbReference type="GO" id="GO:0070221">
    <property type="term" value="P:sulfide oxidation, using sulfide:quinone oxidoreductase"/>
    <property type="evidence" value="ECO:0007669"/>
    <property type="project" value="TreeGrafter"/>
</dbReference>
<comment type="caution">
    <text evidence="8">The sequence shown here is derived from an EMBL/GenBank/DDBJ whole genome shotgun (WGS) entry which is preliminary data.</text>
</comment>
<reference evidence="8" key="2">
    <citation type="submission" date="2020-09" db="EMBL/GenBank/DDBJ databases">
        <authorList>
            <person name="Sun Q."/>
            <person name="Kim S."/>
        </authorList>
    </citation>
    <scope>NUCLEOTIDE SEQUENCE</scope>
    <source>
        <strain evidence="8">KCTC 22169</strain>
    </source>
</reference>
<keyword evidence="9" id="KW-1185">Reference proteome</keyword>
<sequence length="405" mass="44381">MTQEYHVVIAGGGAAGIAMAASLRHRDAGLRIAVIEPNETHVYQPGQTLVGRGVMTLAQLKRPTRSLLPKGVDWIQASISAFEPDARQVRLDDGRAVLYEQLVVALGLKLNIDAIEGLGETLGKNGVTSNYVTELSGYTWEQVQLMNSGKAIFTQPPMPIKCAGAPQKALYLSCDFWKKHARLNNIDVEFHNAGPGMFGVADFVPVLESYIKRYGARAQFGSNLVRVDGPKRKAWFAQSDGTEREVSFDFLHVTPPQCAPDVVRDSPLANEAGWLEVDPTTLQHVRYPNVFALGDVASTPNAKTAAAVRKQVPVAALNLLAVREGQALEAGYDGYGACPLTVEAGKVVLAEFGYGGKLQPSFPLNPSKPRGLYWWMKTTLFPWVYWNLMLKGREWWLKTRASGQS</sequence>
<keyword evidence="2" id="KW-0285">Flavoprotein</keyword>
<gene>
    <name evidence="8" type="ORF">GCM10007392_03090</name>
</gene>
<feature type="domain" description="FAD/NAD(P)-binding" evidence="7">
    <location>
        <begin position="5"/>
        <end position="126"/>
    </location>
</feature>
<evidence type="ECO:0000256" key="1">
    <source>
        <dbReference type="ARBA" id="ARBA00001974"/>
    </source>
</evidence>
<dbReference type="Pfam" id="PF07992">
    <property type="entry name" value="Pyr_redox_2"/>
    <property type="match status" value="1"/>
</dbReference>
<dbReference type="EMBL" id="BMXR01000001">
    <property type="protein sequence ID" value="GGX39917.1"/>
    <property type="molecule type" value="Genomic_DNA"/>
</dbReference>
<dbReference type="AlphaFoldDB" id="A0A918JZW6"/>
<keyword evidence="4" id="KW-0274">FAD</keyword>
<protein>
    <submittedName>
        <fullName evidence="8">Pyridine nucleotide-disulfide oxidoreductase</fullName>
    </submittedName>
</protein>
<dbReference type="FunFam" id="3.50.50.60:FF:000034">
    <property type="entry name" value="sulfide:quinone oxidoreductase, mitochondrial"/>
    <property type="match status" value="1"/>
</dbReference>
<evidence type="ECO:0000256" key="5">
    <source>
        <dbReference type="ARBA" id="ARBA00022946"/>
    </source>
</evidence>
<dbReference type="GO" id="GO:0071949">
    <property type="term" value="F:FAD binding"/>
    <property type="evidence" value="ECO:0007669"/>
    <property type="project" value="TreeGrafter"/>
</dbReference>
<dbReference type="GO" id="GO:0070224">
    <property type="term" value="F:sulfide:quinone oxidoreductase activity"/>
    <property type="evidence" value="ECO:0007669"/>
    <property type="project" value="TreeGrafter"/>
</dbReference>
<keyword evidence="6" id="KW-0560">Oxidoreductase</keyword>
<reference evidence="8" key="1">
    <citation type="journal article" date="2014" name="Int. J. Syst. Evol. Microbiol.">
        <title>Complete genome sequence of Corynebacterium casei LMG S-19264T (=DSM 44701T), isolated from a smear-ripened cheese.</title>
        <authorList>
            <consortium name="US DOE Joint Genome Institute (JGI-PGF)"/>
            <person name="Walter F."/>
            <person name="Albersmeier A."/>
            <person name="Kalinowski J."/>
            <person name="Ruckert C."/>
        </authorList>
    </citation>
    <scope>NUCLEOTIDE SEQUENCE</scope>
    <source>
        <strain evidence="8">KCTC 22169</strain>
    </source>
</reference>
<evidence type="ECO:0000313" key="8">
    <source>
        <dbReference type="EMBL" id="GGX39917.1"/>
    </source>
</evidence>
<dbReference type="Proteomes" id="UP000626148">
    <property type="component" value="Unassembled WGS sequence"/>
</dbReference>
<evidence type="ECO:0000256" key="2">
    <source>
        <dbReference type="ARBA" id="ARBA00022630"/>
    </source>
</evidence>
<comment type="cofactor">
    <cofactor evidence="1">
        <name>FAD</name>
        <dbReference type="ChEBI" id="CHEBI:57692"/>
    </cofactor>
</comment>
<dbReference type="RefSeq" id="WP_189606731.1">
    <property type="nucleotide sequence ID" value="NZ_BMXR01000001.1"/>
</dbReference>
<accession>A0A918JZW6</accession>
<dbReference type="GO" id="GO:0048038">
    <property type="term" value="F:quinone binding"/>
    <property type="evidence" value="ECO:0007669"/>
    <property type="project" value="UniProtKB-KW"/>
</dbReference>
<dbReference type="SUPFAM" id="SSF51905">
    <property type="entry name" value="FAD/NAD(P)-binding domain"/>
    <property type="match status" value="2"/>
</dbReference>
<proteinExistence type="predicted"/>
<dbReference type="InterPro" id="IPR036188">
    <property type="entry name" value="FAD/NAD-bd_sf"/>
</dbReference>
<keyword evidence="3" id="KW-0874">Quinone</keyword>
<evidence type="ECO:0000256" key="6">
    <source>
        <dbReference type="ARBA" id="ARBA00023002"/>
    </source>
</evidence>